<dbReference type="PROSITE" id="PS51841">
    <property type="entry name" value="LTD"/>
    <property type="match status" value="1"/>
</dbReference>
<feature type="domain" description="LTD" evidence="1">
    <location>
        <begin position="228"/>
        <end position="383"/>
    </location>
</feature>
<reference evidence="2 3" key="1">
    <citation type="submission" date="2019-02" db="EMBL/GenBank/DDBJ databases">
        <title>Deep-cultivation of Planctomycetes and their phenomic and genomic characterization uncovers novel biology.</title>
        <authorList>
            <person name="Wiegand S."/>
            <person name="Jogler M."/>
            <person name="Boedeker C."/>
            <person name="Pinto D."/>
            <person name="Vollmers J."/>
            <person name="Rivas-Marin E."/>
            <person name="Kohn T."/>
            <person name="Peeters S.H."/>
            <person name="Heuer A."/>
            <person name="Rast P."/>
            <person name="Oberbeckmann S."/>
            <person name="Bunk B."/>
            <person name="Jeske O."/>
            <person name="Meyerdierks A."/>
            <person name="Storesund J.E."/>
            <person name="Kallscheuer N."/>
            <person name="Luecker S."/>
            <person name="Lage O.M."/>
            <person name="Pohl T."/>
            <person name="Merkel B.J."/>
            <person name="Hornburger P."/>
            <person name="Mueller R.-W."/>
            <person name="Bruemmer F."/>
            <person name="Labrenz M."/>
            <person name="Spormann A.M."/>
            <person name="Op den Camp H."/>
            <person name="Overmann J."/>
            <person name="Amann R."/>
            <person name="Jetten M.S.M."/>
            <person name="Mascher T."/>
            <person name="Medema M.H."/>
            <person name="Devos D.P."/>
            <person name="Kaster A.-K."/>
            <person name="Ovreas L."/>
            <person name="Rohde M."/>
            <person name="Galperin M.Y."/>
            <person name="Jogler C."/>
        </authorList>
    </citation>
    <scope>NUCLEOTIDE SEQUENCE [LARGE SCALE GENOMIC DNA]</scope>
    <source>
        <strain evidence="2 3">K23_9</strain>
    </source>
</reference>
<dbReference type="AlphaFoldDB" id="A0A517NUZ7"/>
<dbReference type="RefSeq" id="WP_145418669.1">
    <property type="nucleotide sequence ID" value="NZ_CP036526.1"/>
</dbReference>
<dbReference type="Proteomes" id="UP000319817">
    <property type="component" value="Chromosome"/>
</dbReference>
<evidence type="ECO:0000313" key="3">
    <source>
        <dbReference type="Proteomes" id="UP000319817"/>
    </source>
</evidence>
<organism evidence="2 3">
    <name type="scientific">Stieleria marina</name>
    <dbReference type="NCBI Taxonomy" id="1930275"/>
    <lineage>
        <taxon>Bacteria</taxon>
        <taxon>Pseudomonadati</taxon>
        <taxon>Planctomycetota</taxon>
        <taxon>Planctomycetia</taxon>
        <taxon>Pirellulales</taxon>
        <taxon>Pirellulaceae</taxon>
        <taxon>Stieleria</taxon>
    </lineage>
</organism>
<accession>A0A517NUZ7</accession>
<dbReference type="InterPro" id="IPR001322">
    <property type="entry name" value="Lamin_tail_dom"/>
</dbReference>
<dbReference type="Gene3D" id="2.60.40.1260">
    <property type="entry name" value="Lamin Tail domain"/>
    <property type="match status" value="1"/>
</dbReference>
<evidence type="ECO:0000313" key="2">
    <source>
        <dbReference type="EMBL" id="QDT10948.1"/>
    </source>
</evidence>
<dbReference type="Pfam" id="PF00932">
    <property type="entry name" value="LTD"/>
    <property type="match status" value="1"/>
</dbReference>
<dbReference type="InterPro" id="IPR036415">
    <property type="entry name" value="Lamin_tail_dom_sf"/>
</dbReference>
<sequence length="425" mass="45608">MENLWAVDQYSDDYLRDLAEMLREGFDVATAIDRINELGDLIRDDFAADPIKQYTAAQFEQNLNSDVVSGNKTIFGLTSSIDARAQYLDAELDTYASTSDLRLNELMTANVATAQDESGDFDPWIEIYSVGPGMVDLSGLYLTGDSDDLTKWAIPTGNLDDGEFLTLWIDRETSEGDNHVSFSVNATGGTLQLTDGVTVIDTLTYDAMADDTSLARVLDGEGDFETTDRPTLGEANLASVVIVDPVDPVVLFINEFIADNEFSLEDGAFDDWVEIFNPGTETIDSSGMSMTVDLADPTQCQFADGTMIAAGGYLIVWADGDTDQGDTHATFKLYSDGEEIRLYHTDGTTLIDSVVFGEQVTDVSDGRFPDGSETFVSMTSPTPGATNVATVSNLAPVADAAGYLDGVEPTGSQLVPVGTGGHATC</sequence>
<dbReference type="SUPFAM" id="SSF74853">
    <property type="entry name" value="Lamin A/C globular tail domain"/>
    <property type="match status" value="1"/>
</dbReference>
<proteinExistence type="predicted"/>
<protein>
    <recommendedName>
        <fullName evidence="1">LTD domain-containing protein</fullName>
    </recommendedName>
</protein>
<name>A0A517NUZ7_9BACT</name>
<dbReference type="OrthoDB" id="219915at2"/>
<dbReference type="EMBL" id="CP036526">
    <property type="protein sequence ID" value="QDT10948.1"/>
    <property type="molecule type" value="Genomic_DNA"/>
</dbReference>
<gene>
    <name evidence="2" type="ORF">K239x_29410</name>
</gene>
<evidence type="ECO:0000259" key="1">
    <source>
        <dbReference type="PROSITE" id="PS51841"/>
    </source>
</evidence>
<keyword evidence="3" id="KW-1185">Reference proteome</keyword>